<comment type="caution">
    <text evidence="2">The sequence shown here is derived from an EMBL/GenBank/DDBJ whole genome shotgun (WGS) entry which is preliminary data.</text>
</comment>
<dbReference type="PIRSF" id="PIRSF002825">
    <property type="entry name" value="CfbpA"/>
    <property type="match status" value="1"/>
</dbReference>
<dbReference type="CDD" id="cd13544">
    <property type="entry name" value="PBP2_Fbp_like_1"/>
    <property type="match status" value="1"/>
</dbReference>
<dbReference type="Pfam" id="PF13343">
    <property type="entry name" value="SBP_bac_6"/>
    <property type="match status" value="1"/>
</dbReference>
<accession>A0A0F9G1X7</accession>
<dbReference type="Gene3D" id="3.40.190.10">
    <property type="entry name" value="Periplasmic binding protein-like II"/>
    <property type="match status" value="2"/>
</dbReference>
<dbReference type="EMBL" id="LAZR01030185">
    <property type="protein sequence ID" value="KKL57382.1"/>
    <property type="molecule type" value="Genomic_DNA"/>
</dbReference>
<dbReference type="GO" id="GO:0030975">
    <property type="term" value="F:thiamine binding"/>
    <property type="evidence" value="ECO:0007669"/>
    <property type="project" value="TreeGrafter"/>
</dbReference>
<dbReference type="InterPro" id="IPR026045">
    <property type="entry name" value="Ferric-bd"/>
</dbReference>
<dbReference type="GO" id="GO:0015888">
    <property type="term" value="P:thiamine transport"/>
    <property type="evidence" value="ECO:0007669"/>
    <property type="project" value="TreeGrafter"/>
</dbReference>
<evidence type="ECO:0000256" key="1">
    <source>
        <dbReference type="ARBA" id="ARBA00022729"/>
    </source>
</evidence>
<name>A0A0F9G1X7_9ZZZZ</name>
<reference evidence="2" key="1">
    <citation type="journal article" date="2015" name="Nature">
        <title>Complex archaea that bridge the gap between prokaryotes and eukaryotes.</title>
        <authorList>
            <person name="Spang A."/>
            <person name="Saw J.H."/>
            <person name="Jorgensen S.L."/>
            <person name="Zaremba-Niedzwiedzka K."/>
            <person name="Martijn J."/>
            <person name="Lind A.E."/>
            <person name="van Eijk R."/>
            <person name="Schleper C."/>
            <person name="Guy L."/>
            <person name="Ettema T.J."/>
        </authorList>
    </citation>
    <scope>NUCLEOTIDE SEQUENCE</scope>
</reference>
<dbReference type="AlphaFoldDB" id="A0A0F9G1X7"/>
<evidence type="ECO:0008006" key="3">
    <source>
        <dbReference type="Google" id="ProtNLM"/>
    </source>
</evidence>
<evidence type="ECO:0000313" key="2">
    <source>
        <dbReference type="EMBL" id="KKL57382.1"/>
    </source>
</evidence>
<organism evidence="2">
    <name type="scientific">marine sediment metagenome</name>
    <dbReference type="NCBI Taxonomy" id="412755"/>
    <lineage>
        <taxon>unclassified sequences</taxon>
        <taxon>metagenomes</taxon>
        <taxon>ecological metagenomes</taxon>
    </lineage>
</organism>
<dbReference type="GO" id="GO:0030288">
    <property type="term" value="C:outer membrane-bounded periplasmic space"/>
    <property type="evidence" value="ECO:0007669"/>
    <property type="project" value="TreeGrafter"/>
</dbReference>
<dbReference type="PANTHER" id="PTHR30006:SF2">
    <property type="entry name" value="ABC TRANSPORTER SUBSTRATE-BINDING PROTEIN"/>
    <property type="match status" value="1"/>
</dbReference>
<protein>
    <recommendedName>
        <fullName evidence="3">ABC transporter substrate-binding protein</fullName>
    </recommendedName>
</protein>
<dbReference type="PANTHER" id="PTHR30006">
    <property type="entry name" value="THIAMINE-BINDING PERIPLASMIC PROTEIN-RELATED"/>
    <property type="match status" value="1"/>
</dbReference>
<gene>
    <name evidence="2" type="ORF">LCGC14_2235970</name>
</gene>
<keyword evidence="1" id="KW-0732">Signal</keyword>
<sequence>MKRHFFLVLTILLIFPVFILSAVGEKEEVSGGVVKYYSDNDESELDPLANNIIKGTGLKLEPLRLSSGEAWARVAAEAPNIGADMHFGWPLSFALMAKEKGLLMQYKSPAWKNIPAEYKDPEGYWYGWSYWFACIAVNTKLLNEKGYDMPKSWQDLLDPKWKGEIVMPNPGTSGTAFLTVSTIMQLYGEEAGWDYLVKLDANVAQYTKSGSAPAQLVGQGEYIIGITWDQAVQKRKDEGYPLELVIPEEGTGYVLDVAIIYKNAENPGGAKKFIDYIGSKEFHEEVAKYRSKVTYPGVEALVTFDPKLIDYDAQWAAANRERIMSNWKAKFAK</sequence>
<proteinExistence type="predicted"/>
<dbReference type="GO" id="GO:0030976">
    <property type="term" value="F:thiamine pyrophosphate binding"/>
    <property type="evidence" value="ECO:0007669"/>
    <property type="project" value="TreeGrafter"/>
</dbReference>
<dbReference type="SUPFAM" id="SSF53850">
    <property type="entry name" value="Periplasmic binding protein-like II"/>
    <property type="match status" value="1"/>
</dbReference>